<accession>A0ABU5HNN8</accession>
<evidence type="ECO:0000313" key="2">
    <source>
        <dbReference type="Proteomes" id="UP001292913"/>
    </source>
</evidence>
<protein>
    <submittedName>
        <fullName evidence="1">Uncharacterized protein</fullName>
    </submittedName>
</protein>
<dbReference type="EMBL" id="JARZAK010000001">
    <property type="protein sequence ID" value="MDY7256505.1"/>
    <property type="molecule type" value="Genomic_DNA"/>
</dbReference>
<keyword evidence="2" id="KW-1185">Reference proteome</keyword>
<sequence>MTVIAKNYDHLKQLCSYRGHGLFCSKSHEDLFHDAILFISQDDKASSLSTDKELIDYFCYRFRMIEYQAINDNKLLKEIPYADYLQASKTTEEE</sequence>
<evidence type="ECO:0000313" key="1">
    <source>
        <dbReference type="EMBL" id="MDY7256505.1"/>
    </source>
</evidence>
<proteinExistence type="predicted"/>
<reference evidence="1 2" key="1">
    <citation type="submission" date="2023-04" db="EMBL/GenBank/DDBJ databases">
        <title>Bacteroides pacosi sp. nov., isolated from the fecal material of an alpaca.</title>
        <authorList>
            <person name="Miller S."/>
            <person name="Hendry M."/>
            <person name="King J."/>
            <person name="Sankaranarayanan K."/>
            <person name="Lawson P.A."/>
        </authorList>
    </citation>
    <scope>NUCLEOTIDE SEQUENCE [LARGE SCALE GENOMIC DNA]</scope>
    <source>
        <strain evidence="1 2">A2-P53</strain>
    </source>
</reference>
<name>A0ABU5HNN8_9BACE</name>
<dbReference type="RefSeq" id="WP_259022983.1">
    <property type="nucleotide sequence ID" value="NZ_JARZAK010000001.1"/>
</dbReference>
<comment type="caution">
    <text evidence="1">The sequence shown here is derived from an EMBL/GenBank/DDBJ whole genome shotgun (WGS) entry which is preliminary data.</text>
</comment>
<gene>
    <name evidence="1" type="ORF">QHG74_02060</name>
</gene>
<dbReference type="Proteomes" id="UP001292913">
    <property type="component" value="Unassembled WGS sequence"/>
</dbReference>
<organism evidence="1 2">
    <name type="scientific">Bacteroides vicugnae</name>
    <dbReference type="NCBI Taxonomy" id="3037989"/>
    <lineage>
        <taxon>Bacteria</taxon>
        <taxon>Pseudomonadati</taxon>
        <taxon>Bacteroidota</taxon>
        <taxon>Bacteroidia</taxon>
        <taxon>Bacteroidales</taxon>
        <taxon>Bacteroidaceae</taxon>
        <taxon>Bacteroides</taxon>
    </lineage>
</organism>